<accession>A0ABV7LWI0</accession>
<evidence type="ECO:0008006" key="4">
    <source>
        <dbReference type="Google" id="ProtNLM"/>
    </source>
</evidence>
<keyword evidence="3" id="KW-1185">Reference proteome</keyword>
<evidence type="ECO:0000256" key="1">
    <source>
        <dbReference type="SAM" id="Phobius"/>
    </source>
</evidence>
<keyword evidence="1" id="KW-0472">Membrane</keyword>
<gene>
    <name evidence="2" type="ORF">ACFOEI_00500</name>
</gene>
<feature type="transmembrane region" description="Helical" evidence="1">
    <location>
        <begin position="6"/>
        <end position="23"/>
    </location>
</feature>
<sequence length="155" mass="17647">MGPELFLVFLAMAVMTTVIDLVSRRVFGKSVHWAVREGLPRDVMLGQLVMSETPIRTRQPVALHGTPDQVFLNRKGCLVPIDTKLRGKARATHADRMQLSVYATILRHTRAEPVADYGYVRTVTPGHRVRYIKVWLLSERRVIAQQHTVQSKEYA</sequence>
<dbReference type="EMBL" id="JBHRUH010000002">
    <property type="protein sequence ID" value="MFC3290550.1"/>
    <property type="molecule type" value="Genomic_DNA"/>
</dbReference>
<proteinExistence type="predicted"/>
<keyword evidence="1" id="KW-0812">Transmembrane</keyword>
<name>A0ABV7LWI0_9GAMM</name>
<reference evidence="3" key="1">
    <citation type="journal article" date="2019" name="Int. J. Syst. Evol. Microbiol.">
        <title>The Global Catalogue of Microorganisms (GCM) 10K type strain sequencing project: providing services to taxonomists for standard genome sequencing and annotation.</title>
        <authorList>
            <consortium name="The Broad Institute Genomics Platform"/>
            <consortium name="The Broad Institute Genome Sequencing Center for Infectious Disease"/>
            <person name="Wu L."/>
            <person name="Ma J."/>
        </authorList>
    </citation>
    <scope>NUCLEOTIDE SEQUENCE [LARGE SCALE GENOMIC DNA]</scope>
    <source>
        <strain evidence="3">KCTC 12847</strain>
    </source>
</reference>
<dbReference type="Proteomes" id="UP001595640">
    <property type="component" value="Unassembled WGS sequence"/>
</dbReference>
<organism evidence="2 3">
    <name type="scientific">Modicisalibacter luteus</name>
    <dbReference type="NCBI Taxonomy" id="453962"/>
    <lineage>
        <taxon>Bacteria</taxon>
        <taxon>Pseudomonadati</taxon>
        <taxon>Pseudomonadota</taxon>
        <taxon>Gammaproteobacteria</taxon>
        <taxon>Oceanospirillales</taxon>
        <taxon>Halomonadaceae</taxon>
        <taxon>Modicisalibacter</taxon>
    </lineage>
</organism>
<keyword evidence="1" id="KW-1133">Transmembrane helix</keyword>
<evidence type="ECO:0000313" key="3">
    <source>
        <dbReference type="Proteomes" id="UP001595640"/>
    </source>
</evidence>
<evidence type="ECO:0000313" key="2">
    <source>
        <dbReference type="EMBL" id="MFC3290550.1"/>
    </source>
</evidence>
<dbReference type="RefSeq" id="WP_019020369.1">
    <property type="nucleotide sequence ID" value="NZ_BMXD01000016.1"/>
</dbReference>
<protein>
    <recommendedName>
        <fullName evidence="4">PD-(D/E)XK endonuclease-like domain-containing protein</fullName>
    </recommendedName>
</protein>
<dbReference type="InterPro" id="IPR011604">
    <property type="entry name" value="PDDEXK-like_dom_sf"/>
</dbReference>
<comment type="caution">
    <text evidence="2">The sequence shown here is derived from an EMBL/GenBank/DDBJ whole genome shotgun (WGS) entry which is preliminary data.</text>
</comment>
<dbReference type="Gene3D" id="3.90.320.10">
    <property type="match status" value="1"/>
</dbReference>